<sequence>MKFHYIAFQADGKITENDLESKDVNQVLEYLRDHNLKPVSVKQIEKELGGERRFGKARINLTDQVFLSKYLALMLKMGTGLFQAINILVEDFTKKSVRFLLLEIRAGLEKGQPFYTTFARHPQTFSQVYINLIKAGETSGNLEKVFDNLSEMLTKQKELKDQIRGAMIYPTILLVTSILIVIFLVSFALPKIANVFSESGFQPPFFSRVVFGVGLFFGHYGIWFLLLFVLVFGVFFYLFRSSLVFKNWLMAIIADLPVIKDLFRKIALQRFASILSSLIKAGMSLTEALEVTASAVGNLELQRALVRISREGLSRGLTIGEAFRREPFFPRTVANLVTISEKAGHLEEILSTLADFYTKEIDSSLKALVAFLEPLLLLSIGFIIGLIALAILIPIYQLTSQF</sequence>
<organism evidence="9 10">
    <name type="scientific">Candidatus Jorgensenbacteria bacterium CG11_big_fil_rev_8_21_14_0_20_38_23</name>
    <dbReference type="NCBI Taxonomy" id="1974594"/>
    <lineage>
        <taxon>Bacteria</taxon>
        <taxon>Candidatus Joergenseniibacteriota</taxon>
    </lineage>
</organism>
<evidence type="ECO:0000313" key="10">
    <source>
        <dbReference type="Proteomes" id="UP000228867"/>
    </source>
</evidence>
<proteinExistence type="inferred from homology"/>
<protein>
    <recommendedName>
        <fullName evidence="8">Type II secretion system protein GspF domain-containing protein</fullName>
    </recommendedName>
</protein>
<evidence type="ECO:0000256" key="6">
    <source>
        <dbReference type="ARBA" id="ARBA00023136"/>
    </source>
</evidence>
<evidence type="ECO:0000256" key="1">
    <source>
        <dbReference type="ARBA" id="ARBA00004651"/>
    </source>
</evidence>
<evidence type="ECO:0000259" key="8">
    <source>
        <dbReference type="Pfam" id="PF00482"/>
    </source>
</evidence>
<feature type="transmembrane region" description="Helical" evidence="7">
    <location>
        <begin position="375"/>
        <end position="396"/>
    </location>
</feature>
<dbReference type="InterPro" id="IPR018076">
    <property type="entry name" value="T2SS_GspF_dom"/>
</dbReference>
<dbReference type="PRINTS" id="PR00812">
    <property type="entry name" value="BCTERIALGSPF"/>
</dbReference>
<evidence type="ECO:0000256" key="7">
    <source>
        <dbReference type="SAM" id="Phobius"/>
    </source>
</evidence>
<keyword evidence="4 7" id="KW-0812">Transmembrane</keyword>
<evidence type="ECO:0000256" key="3">
    <source>
        <dbReference type="ARBA" id="ARBA00022475"/>
    </source>
</evidence>
<comment type="subcellular location">
    <subcellularLocation>
        <location evidence="1">Cell membrane</location>
        <topology evidence="1">Multi-pass membrane protein</topology>
    </subcellularLocation>
</comment>
<accession>A0A2H0NBU3</accession>
<feature type="domain" description="Type II secretion system protein GspF" evidence="8">
    <location>
        <begin position="271"/>
        <end position="394"/>
    </location>
</feature>
<dbReference type="InterPro" id="IPR042094">
    <property type="entry name" value="T2SS_GspF_sf"/>
</dbReference>
<feature type="domain" description="Type II secretion system protein GspF" evidence="8">
    <location>
        <begin position="69"/>
        <end position="190"/>
    </location>
</feature>
<comment type="similarity">
    <text evidence="2">Belongs to the GSP F family.</text>
</comment>
<dbReference type="Pfam" id="PF00482">
    <property type="entry name" value="T2SSF"/>
    <property type="match status" value="2"/>
</dbReference>
<evidence type="ECO:0000256" key="2">
    <source>
        <dbReference type="ARBA" id="ARBA00005745"/>
    </source>
</evidence>
<dbReference type="PANTHER" id="PTHR30012:SF0">
    <property type="entry name" value="TYPE II SECRETION SYSTEM PROTEIN F-RELATED"/>
    <property type="match status" value="1"/>
</dbReference>
<name>A0A2H0NBU3_9BACT</name>
<dbReference type="Proteomes" id="UP000228867">
    <property type="component" value="Unassembled WGS sequence"/>
</dbReference>
<dbReference type="PANTHER" id="PTHR30012">
    <property type="entry name" value="GENERAL SECRETION PATHWAY PROTEIN"/>
    <property type="match status" value="1"/>
</dbReference>
<dbReference type="GO" id="GO:0005886">
    <property type="term" value="C:plasma membrane"/>
    <property type="evidence" value="ECO:0007669"/>
    <property type="project" value="UniProtKB-SubCell"/>
</dbReference>
<evidence type="ECO:0000256" key="4">
    <source>
        <dbReference type="ARBA" id="ARBA00022692"/>
    </source>
</evidence>
<dbReference type="Gene3D" id="1.20.81.30">
    <property type="entry name" value="Type II secretion system (T2SS), domain F"/>
    <property type="match status" value="2"/>
</dbReference>
<keyword evidence="3" id="KW-1003">Cell membrane</keyword>
<keyword evidence="5 7" id="KW-1133">Transmembrane helix</keyword>
<feature type="transmembrane region" description="Helical" evidence="7">
    <location>
        <begin position="209"/>
        <end position="239"/>
    </location>
</feature>
<dbReference type="AlphaFoldDB" id="A0A2H0NBU3"/>
<evidence type="ECO:0000313" key="9">
    <source>
        <dbReference type="EMBL" id="PIR06362.1"/>
    </source>
</evidence>
<dbReference type="InterPro" id="IPR003004">
    <property type="entry name" value="GspF/PilC"/>
</dbReference>
<comment type="caution">
    <text evidence="9">The sequence shown here is derived from an EMBL/GenBank/DDBJ whole genome shotgun (WGS) entry which is preliminary data.</text>
</comment>
<gene>
    <name evidence="9" type="ORF">COV54_02670</name>
</gene>
<evidence type="ECO:0000256" key="5">
    <source>
        <dbReference type="ARBA" id="ARBA00022989"/>
    </source>
</evidence>
<reference evidence="9 10" key="1">
    <citation type="submission" date="2017-09" db="EMBL/GenBank/DDBJ databases">
        <title>Depth-based differentiation of microbial function through sediment-hosted aquifers and enrichment of novel symbionts in the deep terrestrial subsurface.</title>
        <authorList>
            <person name="Probst A.J."/>
            <person name="Ladd B."/>
            <person name="Jarett J.K."/>
            <person name="Geller-Mcgrath D.E."/>
            <person name="Sieber C.M."/>
            <person name="Emerson J.B."/>
            <person name="Anantharaman K."/>
            <person name="Thomas B.C."/>
            <person name="Malmstrom R."/>
            <person name="Stieglmeier M."/>
            <person name="Klingl A."/>
            <person name="Woyke T."/>
            <person name="Ryan C.M."/>
            <person name="Banfield J.F."/>
        </authorList>
    </citation>
    <scope>NUCLEOTIDE SEQUENCE [LARGE SCALE GENOMIC DNA]</scope>
    <source>
        <strain evidence="9">CG11_big_fil_rev_8_21_14_0_20_38_23</strain>
    </source>
</reference>
<keyword evidence="6 7" id="KW-0472">Membrane</keyword>
<feature type="transmembrane region" description="Helical" evidence="7">
    <location>
        <begin position="166"/>
        <end position="189"/>
    </location>
</feature>
<dbReference type="EMBL" id="PCWR01000057">
    <property type="protein sequence ID" value="PIR06362.1"/>
    <property type="molecule type" value="Genomic_DNA"/>
</dbReference>